<evidence type="ECO:0000256" key="10">
    <source>
        <dbReference type="SAM" id="SignalP"/>
    </source>
</evidence>
<dbReference type="InterPro" id="IPR036836">
    <property type="entry name" value="Agouti_dom_sf"/>
</dbReference>
<dbReference type="PROSITE" id="PS51150">
    <property type="entry name" value="AGOUTI_2"/>
    <property type="match status" value="1"/>
</dbReference>
<evidence type="ECO:0000256" key="9">
    <source>
        <dbReference type="PROSITE-ProRule" id="PRU00494"/>
    </source>
</evidence>
<evidence type="ECO:0000256" key="6">
    <source>
        <dbReference type="ARBA" id="ARBA00023157"/>
    </source>
</evidence>
<keyword evidence="6 9" id="KW-1015">Disulfide bond</keyword>
<accession>A0A190X654</accession>
<evidence type="ECO:0000256" key="2">
    <source>
        <dbReference type="ARBA" id="ARBA00017885"/>
    </source>
</evidence>
<feature type="disulfide bond" evidence="9">
    <location>
        <begin position="161"/>
        <end position="175"/>
    </location>
</feature>
<keyword evidence="4 10" id="KW-0732">Signal</keyword>
<keyword evidence="3" id="KW-0964">Secreted</keyword>
<dbReference type="SUPFAM" id="SSF57055">
    <property type="entry name" value="Agouti-related protein"/>
    <property type="match status" value="1"/>
</dbReference>
<feature type="disulfide bond" evidence="9">
    <location>
        <begin position="168"/>
        <end position="186"/>
    </location>
</feature>
<feature type="disulfide bond" evidence="9">
    <location>
        <begin position="177"/>
        <end position="184"/>
    </location>
</feature>
<dbReference type="GO" id="GO:0009755">
    <property type="term" value="P:hormone-mediated signaling pathway"/>
    <property type="evidence" value="ECO:0007669"/>
    <property type="project" value="InterPro"/>
</dbReference>
<feature type="signal peptide" evidence="10">
    <location>
        <begin position="1"/>
        <end position="34"/>
    </location>
</feature>
<reference evidence="12" key="1">
    <citation type="submission" date="2015-03" db="EMBL/GenBank/DDBJ databases">
        <title>Characterization of Agouti Gene of Mink (Neovison vison).</title>
        <authorList>
            <person name="Li L.H."/>
            <person name="Li X.L."/>
            <person name="Zhou R.Y."/>
            <person name="Zhang X.L."/>
            <person name="Liu C.Y."/>
        </authorList>
    </citation>
    <scope>NUCLEOTIDE SEQUENCE</scope>
</reference>
<dbReference type="GO" id="GO:0005615">
    <property type="term" value="C:extracellular space"/>
    <property type="evidence" value="ECO:0007669"/>
    <property type="project" value="TreeGrafter"/>
</dbReference>
<dbReference type="PANTHER" id="PTHR16551">
    <property type="entry name" value="AGOUTI RELATED"/>
    <property type="match status" value="1"/>
</dbReference>
<dbReference type="InterPro" id="IPR007733">
    <property type="entry name" value="Agouti"/>
</dbReference>
<name>A0A190X654_NEOVI</name>
<dbReference type="SMART" id="SM00792">
    <property type="entry name" value="Agouti"/>
    <property type="match status" value="1"/>
</dbReference>
<protein>
    <recommendedName>
        <fullName evidence="2">Agouti-signaling protein</fullName>
    </recommendedName>
    <alternativeName>
        <fullName evidence="8">Agouti switch protein</fullName>
    </alternativeName>
</protein>
<organism evidence="12">
    <name type="scientific">Neovison vison</name>
    <name type="common">American mink</name>
    <name type="synonym">Mustela vison</name>
    <dbReference type="NCBI Taxonomy" id="452646"/>
    <lineage>
        <taxon>Eukaryota</taxon>
        <taxon>Metazoa</taxon>
        <taxon>Chordata</taxon>
        <taxon>Craniata</taxon>
        <taxon>Vertebrata</taxon>
        <taxon>Euteleostomi</taxon>
        <taxon>Mammalia</taxon>
        <taxon>Eutheria</taxon>
        <taxon>Laurasiatheria</taxon>
        <taxon>Carnivora</taxon>
        <taxon>Caniformia</taxon>
        <taxon>Musteloidea</taxon>
        <taxon>Mustelidae</taxon>
        <taxon>Mustelinae</taxon>
        <taxon>Neogale</taxon>
    </lineage>
</organism>
<evidence type="ECO:0000256" key="8">
    <source>
        <dbReference type="ARBA" id="ARBA00033432"/>
    </source>
</evidence>
<evidence type="ECO:0000256" key="7">
    <source>
        <dbReference type="ARBA" id="ARBA00023180"/>
    </source>
</evidence>
<dbReference type="PROSITE" id="PS60024">
    <property type="entry name" value="AGOUTI_1"/>
    <property type="match status" value="1"/>
</dbReference>
<dbReference type="GO" id="GO:0005184">
    <property type="term" value="F:neuropeptide hormone activity"/>
    <property type="evidence" value="ECO:0007669"/>
    <property type="project" value="TreeGrafter"/>
</dbReference>
<sequence>MGHSQLSRPPGMNIFHLLLATLLVSMCFLTPSSHLAPEEKPRDDRSLRDNSSVKILDFPSVSIVVRDLQKHLALLLLSLFEALNKKSKRISRKEAEKKKPSKFFLCTRRISSPQKLHMANSYSFPVFDAWNAGSERNSSMKTVARPRPPPPIPCVATRASCKSPAPACCDPCASCQCRFFRSTCSCRVLRPVC</sequence>
<dbReference type="InterPro" id="IPR027300">
    <property type="entry name" value="Agouti_dom"/>
</dbReference>
<proteinExistence type="predicted"/>
<dbReference type="EMBL" id="KP981640">
    <property type="protein sequence ID" value="AMD09916.1"/>
    <property type="molecule type" value="Genomic_DNA"/>
</dbReference>
<feature type="disulfide bond" evidence="9">
    <location>
        <begin position="172"/>
        <end position="193"/>
    </location>
</feature>
<evidence type="ECO:0000256" key="5">
    <source>
        <dbReference type="ARBA" id="ARBA00022854"/>
    </source>
</evidence>
<feature type="domain" description="Agouti" evidence="11">
    <location>
        <begin position="154"/>
        <end position="193"/>
    </location>
</feature>
<dbReference type="Gene3D" id="4.10.760.10">
    <property type="entry name" value="Agouti domain"/>
    <property type="match status" value="1"/>
</dbReference>
<dbReference type="AlphaFoldDB" id="A0A190X654"/>
<dbReference type="GO" id="GO:0032438">
    <property type="term" value="P:melanosome organization"/>
    <property type="evidence" value="ECO:0007669"/>
    <property type="project" value="TreeGrafter"/>
</dbReference>
<keyword evidence="5" id="KW-0960">Knottin</keyword>
<evidence type="ECO:0000313" key="12">
    <source>
        <dbReference type="EMBL" id="AMD09916.1"/>
    </source>
</evidence>
<gene>
    <name evidence="12" type="primary">Agouti</name>
</gene>
<comment type="subcellular location">
    <subcellularLocation>
        <location evidence="1">Secreted</location>
    </subcellularLocation>
</comment>
<dbReference type="GO" id="GO:0031779">
    <property type="term" value="F:melanocortin receptor binding"/>
    <property type="evidence" value="ECO:0007669"/>
    <property type="project" value="TreeGrafter"/>
</dbReference>
<evidence type="ECO:0000259" key="11">
    <source>
        <dbReference type="PROSITE" id="PS51150"/>
    </source>
</evidence>
<evidence type="ECO:0000256" key="4">
    <source>
        <dbReference type="ARBA" id="ARBA00022729"/>
    </source>
</evidence>
<feature type="chain" id="PRO_5008247409" description="Agouti-signaling protein" evidence="10">
    <location>
        <begin position="35"/>
        <end position="193"/>
    </location>
</feature>
<evidence type="ECO:0000256" key="1">
    <source>
        <dbReference type="ARBA" id="ARBA00004613"/>
    </source>
</evidence>
<keyword evidence="7" id="KW-0325">Glycoprotein</keyword>
<evidence type="ECO:0000256" key="3">
    <source>
        <dbReference type="ARBA" id="ARBA00022525"/>
    </source>
</evidence>
<feature type="disulfide bond" evidence="9">
    <location>
        <begin position="154"/>
        <end position="169"/>
    </location>
</feature>
<dbReference type="Pfam" id="PF05039">
    <property type="entry name" value="Agouti"/>
    <property type="match status" value="1"/>
</dbReference>
<dbReference type="PANTHER" id="PTHR16551:SF1">
    <property type="entry name" value="AGOUTI-SIGNALING PROTEIN"/>
    <property type="match status" value="1"/>
</dbReference>